<name>A0ABX1SZH6_9BIFI</name>
<reference evidence="9 10" key="1">
    <citation type="submission" date="2020-02" db="EMBL/GenBank/DDBJ databases">
        <title>Characterization of phylogenetic diversity of novel bifidobacterial species isolated in Czech ZOOs.</title>
        <authorList>
            <person name="Lugli G.A."/>
            <person name="Vera N.B."/>
            <person name="Ventura M."/>
        </authorList>
    </citation>
    <scope>NUCLEOTIDE SEQUENCE [LARGE SCALE GENOMIC DNA]</scope>
    <source>
        <strain evidence="9 10">DSM 109963</strain>
    </source>
</reference>
<gene>
    <name evidence="9" type="ORF">G1C94_0945</name>
</gene>
<keyword evidence="3" id="KW-0540">Nuclease</keyword>
<dbReference type="InterPro" id="IPR002716">
    <property type="entry name" value="PIN_dom"/>
</dbReference>
<keyword evidence="5" id="KW-0378">Hydrolase</keyword>
<dbReference type="PANTHER" id="PTHR33653">
    <property type="entry name" value="RIBONUCLEASE VAPC2"/>
    <property type="match status" value="1"/>
</dbReference>
<dbReference type="Pfam" id="PF01850">
    <property type="entry name" value="PIN"/>
    <property type="match status" value="1"/>
</dbReference>
<comment type="caution">
    <text evidence="9">The sequence shown here is derived from an EMBL/GenBank/DDBJ whole genome shotgun (WGS) entry which is preliminary data.</text>
</comment>
<accession>A0ABX1SZH6</accession>
<evidence type="ECO:0000256" key="1">
    <source>
        <dbReference type="ARBA" id="ARBA00001946"/>
    </source>
</evidence>
<evidence type="ECO:0000256" key="2">
    <source>
        <dbReference type="ARBA" id="ARBA00022649"/>
    </source>
</evidence>
<evidence type="ECO:0000256" key="4">
    <source>
        <dbReference type="ARBA" id="ARBA00022723"/>
    </source>
</evidence>
<evidence type="ECO:0000256" key="6">
    <source>
        <dbReference type="ARBA" id="ARBA00022842"/>
    </source>
</evidence>
<feature type="domain" description="PIN" evidence="8">
    <location>
        <begin position="6"/>
        <end position="125"/>
    </location>
</feature>
<dbReference type="RefSeq" id="WP_172145491.1">
    <property type="nucleotide sequence ID" value="NZ_JAAIIJ010000018.1"/>
</dbReference>
<comment type="cofactor">
    <cofactor evidence="1">
        <name>Mg(2+)</name>
        <dbReference type="ChEBI" id="CHEBI:18420"/>
    </cofactor>
</comment>
<proteinExistence type="inferred from homology"/>
<dbReference type="SUPFAM" id="SSF88723">
    <property type="entry name" value="PIN domain-like"/>
    <property type="match status" value="1"/>
</dbReference>
<comment type="similarity">
    <text evidence="7">Belongs to the PINc/VapC protein family.</text>
</comment>
<dbReference type="InterPro" id="IPR050556">
    <property type="entry name" value="Type_II_TA_system_RNase"/>
</dbReference>
<evidence type="ECO:0000256" key="5">
    <source>
        <dbReference type="ARBA" id="ARBA00022801"/>
    </source>
</evidence>
<keyword evidence="10" id="KW-1185">Reference proteome</keyword>
<keyword evidence="6" id="KW-0460">Magnesium</keyword>
<dbReference type="Gene3D" id="3.40.50.1010">
    <property type="entry name" value="5'-nuclease"/>
    <property type="match status" value="1"/>
</dbReference>
<keyword evidence="2" id="KW-1277">Toxin-antitoxin system</keyword>
<evidence type="ECO:0000313" key="10">
    <source>
        <dbReference type="Proteomes" id="UP000553756"/>
    </source>
</evidence>
<dbReference type="InterPro" id="IPR029060">
    <property type="entry name" value="PIN-like_dom_sf"/>
</dbReference>
<evidence type="ECO:0000256" key="7">
    <source>
        <dbReference type="ARBA" id="ARBA00038093"/>
    </source>
</evidence>
<keyword evidence="4" id="KW-0479">Metal-binding</keyword>
<dbReference type="Proteomes" id="UP000553756">
    <property type="component" value="Unassembled WGS sequence"/>
</dbReference>
<evidence type="ECO:0000313" key="9">
    <source>
        <dbReference type="EMBL" id="NMN02323.1"/>
    </source>
</evidence>
<dbReference type="EMBL" id="JAAIIJ010000018">
    <property type="protein sequence ID" value="NMN02323.1"/>
    <property type="molecule type" value="Genomic_DNA"/>
</dbReference>
<dbReference type="CDD" id="cd18731">
    <property type="entry name" value="PIN_NgFitB-like"/>
    <property type="match status" value="1"/>
</dbReference>
<organism evidence="9 10">
    <name type="scientific">Bifidobacterium panos</name>
    <dbReference type="NCBI Taxonomy" id="2675321"/>
    <lineage>
        <taxon>Bacteria</taxon>
        <taxon>Bacillati</taxon>
        <taxon>Actinomycetota</taxon>
        <taxon>Actinomycetes</taxon>
        <taxon>Bifidobacteriales</taxon>
        <taxon>Bifidobacteriaceae</taxon>
        <taxon>Bifidobacterium</taxon>
    </lineage>
</organism>
<sequence length="146" mass="16331">MTTPRYLLDTNVLSEALKEHVNPNVNSFLHGLSLSKTYISTISVTELLHGVERLPSSHRRHQLEQVVERLLEQYERQTLCFDLPASLQCAVMLAIRDAKGRPTSFQDAQIAAIAKVNGCTVATRNIKDFEGTGVALVNPWDGTWQQ</sequence>
<dbReference type="PANTHER" id="PTHR33653:SF1">
    <property type="entry name" value="RIBONUCLEASE VAPC2"/>
    <property type="match status" value="1"/>
</dbReference>
<evidence type="ECO:0000259" key="8">
    <source>
        <dbReference type="Pfam" id="PF01850"/>
    </source>
</evidence>
<protein>
    <submittedName>
        <fullName evidence="9">PIN domain-containing protein</fullName>
    </submittedName>
</protein>
<evidence type="ECO:0000256" key="3">
    <source>
        <dbReference type="ARBA" id="ARBA00022722"/>
    </source>
</evidence>